<feature type="region of interest" description="Disordered" evidence="1">
    <location>
        <begin position="880"/>
        <end position="900"/>
    </location>
</feature>
<accession>A0A643C4P6</accession>
<keyword evidence="5" id="KW-1185">Reference proteome</keyword>
<comment type="caution">
    <text evidence="4">The sequence shown here is derived from an EMBL/GenBank/DDBJ whole genome shotgun (WGS) entry which is preliminary data.</text>
</comment>
<dbReference type="GO" id="GO:0071539">
    <property type="term" value="P:protein localization to centrosome"/>
    <property type="evidence" value="ECO:0007669"/>
    <property type="project" value="TreeGrafter"/>
</dbReference>
<feature type="domain" description="STIL N-terminal" evidence="2">
    <location>
        <begin position="101"/>
        <end position="443"/>
    </location>
</feature>
<protein>
    <recommendedName>
        <fullName evidence="6">STIL centriolar assembly protein</fullName>
    </recommendedName>
</protein>
<feature type="region of interest" description="Disordered" evidence="1">
    <location>
        <begin position="1209"/>
        <end position="1228"/>
    </location>
</feature>
<evidence type="ECO:0000256" key="1">
    <source>
        <dbReference type="SAM" id="MobiDB-lite"/>
    </source>
</evidence>
<dbReference type="InterPro" id="IPR058559">
    <property type="entry name" value="PRM_STIL"/>
</dbReference>
<dbReference type="Pfam" id="PF15253">
    <property type="entry name" value="STIL_N"/>
    <property type="match status" value="1"/>
</dbReference>
<feature type="non-terminal residue" evidence="4">
    <location>
        <position position="1"/>
    </location>
</feature>
<evidence type="ECO:0000313" key="4">
    <source>
        <dbReference type="EMBL" id="KAB0395233.1"/>
    </source>
</evidence>
<sequence length="1365" mass="151335">VARTSVSRASVCRPGSRDLNVPEAGRSRRRCSLGPTSVPAQQTNLDSPEVADPEHVKLSKSFTNYHGAYVSSHRDPDEYQRRTINADVMVPFYFPPSKCALWNPVPIGDYIYLHLNYHRNPKLVVTEKTIRLACRHAKQNKENLPCFLLGSLTVDEDEESVTLTIDRFDPGREVPECLERTPTASLPGDFVIPCKIHTQGLCSREIIVHNADDFNSAFKALQHHVCSKDSLDCGKLLSLRAHITSRESLDTVDFDLDWAAVTLANTFKCTPVKPIPIIPTALARNLSSNLNISQVQGTYKYGYLTMDETRKLLLLLESDPKVYSLPLVGIWLSGIIHIYSPQVWACCLRYVFSSSIQERVFSESGSFIIVLYSVTHKDPEFYECLPCDGRSPDLRFQLLTSKETLHLFKNVEPSDKNPACFELSAEGQNAEREFFIKVSKNLSIKRSSQKLPPGKMPISDHDSGVEDEDVSPRPIPSPHPVSQKVSLILELTFVSKIQPSVPELSLVLDGNFIESNPVPNPLEMVNNENPPLLINHSERFEPLQPQLYDEKHSPEAEAGEASLRGLPNQVNQDTALLRHCKVRRPSTCKKGNPHIRNSVKPSSFNGPSPEASEKLQTVFAGNVHKEDYPVRSSTFNSRQSSLAPQSHPHNFVFSPHNSGRPMEFQIPTPPPPSYYSTNVCSCFQHHGRIQYSPINSLQGMNTVGSIQDLQSEALQKHSLFHPSGCPAQYHNAFCSSSSPVALRPQGNMGGCSSHSNVEPSPVARLPPHVDSRNPWPCAVCVHTPKTGSDNGMMGLSPDAYRFVTEQDRQLRLLQAQIQRLLEAQSLQPCSPKTTTVEDTVQAARQMELVSMEAQSPPALHMRKSVSIAVSTGASLFWNAAGDDQEPESQLRQDDTKISSEDMNFSVDINNEVTSTPGSASSLKAVDIPSFEESNIAVEEEFNQQLSISNSSPLVGKEPDVPVFFPNPLLAESVSMCFQSGPTEGATNSSVTSGEPKTEQVMQPLPHQPSDNQKLFQDVLGQGNHLLNNSHKETEQPSTKAVIISHECTRMQNVYHTKKKKHDSGPVDKDCVLNATLKQLRSLGVKIDSPTKVKKNVHKVDHASVLACISPEAVISGLNCMSFANVGMSGLSPNGVDLSMEANAIALKYLNENQLSQLSLTRSNQNNCDSSFSLLHINTDRNTVGLSLISPNNMSFATKKYMKRYGLIQSSDNSEDEEEPPDNTDTKSEHLVNQNLTCIAEQLECQKEPSKNACEITTRYNYDSMGTHTDMPVLRNITNEVVRPKTTPQLNENPDFLLKNLKSSPAVNLRTGKAEFTQHPEKENVRDAPVFPESLKPSDTLKQMNSMNSVGTFLDVKRLRQLPKLF</sequence>
<evidence type="ECO:0000259" key="3">
    <source>
        <dbReference type="Pfam" id="PF25775"/>
    </source>
</evidence>
<dbReference type="Pfam" id="PF26399">
    <property type="entry name" value="PRM_STIL"/>
    <property type="match status" value="1"/>
</dbReference>
<feature type="region of interest" description="Disordered" evidence="1">
    <location>
        <begin position="980"/>
        <end position="1005"/>
    </location>
</feature>
<dbReference type="OrthoDB" id="76173at2759"/>
<dbReference type="EMBL" id="SGJD01002548">
    <property type="protein sequence ID" value="KAB0395233.1"/>
    <property type="molecule type" value="Genomic_DNA"/>
</dbReference>
<dbReference type="InterPro" id="IPR057655">
    <property type="entry name" value="STIL_CC"/>
</dbReference>
<organism evidence="4 5">
    <name type="scientific">Balaenoptera physalus</name>
    <name type="common">Fin whale</name>
    <name type="synonym">Balaena physalus</name>
    <dbReference type="NCBI Taxonomy" id="9770"/>
    <lineage>
        <taxon>Eukaryota</taxon>
        <taxon>Metazoa</taxon>
        <taxon>Chordata</taxon>
        <taxon>Craniata</taxon>
        <taxon>Vertebrata</taxon>
        <taxon>Euteleostomi</taxon>
        <taxon>Mammalia</taxon>
        <taxon>Eutheria</taxon>
        <taxon>Laurasiatheria</taxon>
        <taxon>Artiodactyla</taxon>
        <taxon>Whippomorpha</taxon>
        <taxon>Cetacea</taxon>
        <taxon>Mysticeti</taxon>
        <taxon>Balaenopteridae</taxon>
        <taxon>Balaenoptera</taxon>
    </lineage>
</organism>
<dbReference type="GO" id="GO:0031023">
    <property type="term" value="P:microtubule organizing center organization"/>
    <property type="evidence" value="ECO:0007669"/>
    <property type="project" value="TreeGrafter"/>
</dbReference>
<feature type="domain" description="STIL coiled coil region" evidence="3">
    <location>
        <begin position="797"/>
        <end position="825"/>
    </location>
</feature>
<feature type="compositionally biased region" description="Polar residues" evidence="1">
    <location>
        <begin position="980"/>
        <end position="994"/>
    </location>
</feature>
<dbReference type="InterPro" id="IPR026123">
    <property type="entry name" value="STIL"/>
</dbReference>
<dbReference type="InterPro" id="IPR057731">
    <property type="entry name" value="STIL_N"/>
</dbReference>
<feature type="region of interest" description="Disordered" evidence="1">
    <location>
        <begin position="446"/>
        <end position="479"/>
    </location>
</feature>
<dbReference type="GO" id="GO:0007224">
    <property type="term" value="P:smoothened signaling pathway"/>
    <property type="evidence" value="ECO:0007669"/>
    <property type="project" value="TreeGrafter"/>
</dbReference>
<feature type="region of interest" description="Disordered" evidence="1">
    <location>
        <begin position="586"/>
        <end position="611"/>
    </location>
</feature>
<dbReference type="GO" id="GO:0007052">
    <property type="term" value="P:mitotic spindle organization"/>
    <property type="evidence" value="ECO:0007669"/>
    <property type="project" value="TreeGrafter"/>
</dbReference>
<name>A0A643C4P6_BALPH</name>
<gene>
    <name evidence="4" type="ORF">E2I00_016318</name>
</gene>
<dbReference type="Proteomes" id="UP000437017">
    <property type="component" value="Unassembled WGS sequence"/>
</dbReference>
<evidence type="ECO:0000313" key="5">
    <source>
        <dbReference type="Proteomes" id="UP000437017"/>
    </source>
</evidence>
<evidence type="ECO:0008006" key="6">
    <source>
        <dbReference type="Google" id="ProtNLM"/>
    </source>
</evidence>
<dbReference type="PANTHER" id="PTHR15128">
    <property type="entry name" value="TAL1 SCL INTERRUPTING LOCUS"/>
    <property type="match status" value="1"/>
</dbReference>
<feature type="compositionally biased region" description="Acidic residues" evidence="1">
    <location>
        <begin position="1212"/>
        <end position="1221"/>
    </location>
</feature>
<reference evidence="4 5" key="1">
    <citation type="journal article" date="2019" name="PLoS ONE">
        <title>Genomic analyses reveal an absence of contemporary introgressive admixture between fin whales and blue whales, despite known hybrids.</title>
        <authorList>
            <person name="Westbury M.V."/>
            <person name="Petersen B."/>
            <person name="Lorenzen E.D."/>
        </authorList>
    </citation>
    <scope>NUCLEOTIDE SEQUENCE [LARGE SCALE GENOMIC DNA]</scope>
    <source>
        <strain evidence="4">FinWhale-01</strain>
    </source>
</reference>
<feature type="compositionally biased region" description="Basic and acidic residues" evidence="1">
    <location>
        <begin position="888"/>
        <end position="899"/>
    </location>
</feature>
<dbReference type="GO" id="GO:0005815">
    <property type="term" value="C:microtubule organizing center"/>
    <property type="evidence" value="ECO:0007669"/>
    <property type="project" value="TreeGrafter"/>
</dbReference>
<dbReference type="PANTHER" id="PTHR15128:SF0">
    <property type="entry name" value="SCL-INTERRUPTING LOCUS PROTEIN"/>
    <property type="match status" value="1"/>
</dbReference>
<proteinExistence type="predicted"/>
<feature type="region of interest" description="Disordered" evidence="1">
    <location>
        <begin position="1"/>
        <end position="48"/>
    </location>
</feature>
<dbReference type="Pfam" id="PF25775">
    <property type="entry name" value="CC_STIL"/>
    <property type="match status" value="1"/>
</dbReference>
<evidence type="ECO:0000259" key="2">
    <source>
        <dbReference type="Pfam" id="PF15253"/>
    </source>
</evidence>
<feature type="compositionally biased region" description="Polar residues" evidence="1">
    <location>
        <begin position="34"/>
        <end position="46"/>
    </location>
</feature>